<comment type="subcellular location">
    <subcellularLocation>
        <location evidence="1">Cell envelope</location>
    </subcellularLocation>
    <subcellularLocation>
        <location evidence="11">Cell membrane</location>
    </subcellularLocation>
</comment>
<dbReference type="SUPFAM" id="SSF53756">
    <property type="entry name" value="UDP-Glycosyltransferase/glycogen phosphorylase"/>
    <property type="match status" value="1"/>
</dbReference>
<organism evidence="14 15">
    <name type="scientific">Candidatus Taenaricola geysiri</name>
    <dbReference type="NCBI Taxonomy" id="1974752"/>
    <lineage>
        <taxon>Bacteria</taxon>
        <taxon>Pseudomonadati</taxon>
        <taxon>Candidatus Omnitrophota</taxon>
        <taxon>Candidatus Taenaricola</taxon>
    </lineage>
</organism>
<dbReference type="InterPro" id="IPR001296">
    <property type="entry name" value="Glyco_trans_1"/>
</dbReference>
<evidence type="ECO:0000256" key="2">
    <source>
        <dbReference type="ARBA" id="ARBA00004713"/>
    </source>
</evidence>
<evidence type="ECO:0000256" key="11">
    <source>
        <dbReference type="RuleBase" id="RU365103"/>
    </source>
</evidence>
<keyword evidence="5" id="KW-0997">Cell inner membrane</keyword>
<dbReference type="PANTHER" id="PTHR42755:SF1">
    <property type="entry name" value="3-DEOXY-D-MANNO-OCTULOSONIC ACID TRANSFERASE, MITOCHONDRIAL-RELATED"/>
    <property type="match status" value="1"/>
</dbReference>
<keyword evidence="11" id="KW-0472">Membrane</keyword>
<dbReference type="UniPathway" id="UPA00958"/>
<dbReference type="Pfam" id="PF04413">
    <property type="entry name" value="Glycos_transf_N"/>
    <property type="match status" value="1"/>
</dbReference>
<protein>
    <recommendedName>
        <fullName evidence="4 11">3-deoxy-D-manno-octulosonic acid transferase</fullName>
        <shortName evidence="11">Kdo transferase</shortName>
        <ecNumber evidence="3 11">2.4.99.12</ecNumber>
    </recommendedName>
    <alternativeName>
        <fullName evidence="7 11">Lipid IV(A) 3-deoxy-D-manno-octulosonic acid transferase</fullName>
    </alternativeName>
</protein>
<evidence type="ECO:0000259" key="13">
    <source>
        <dbReference type="Pfam" id="PF04413"/>
    </source>
</evidence>
<evidence type="ECO:0000313" key="14">
    <source>
        <dbReference type="EMBL" id="PIW66838.1"/>
    </source>
</evidence>
<evidence type="ECO:0000256" key="8">
    <source>
        <dbReference type="ARBA" id="ARBA00049183"/>
    </source>
</evidence>
<evidence type="ECO:0000259" key="12">
    <source>
        <dbReference type="Pfam" id="PF00534"/>
    </source>
</evidence>
<feature type="site" description="Transition state stabilizer" evidence="10">
    <location>
        <position position="208"/>
    </location>
</feature>
<dbReference type="FunFam" id="3.40.50.11720:FF:000001">
    <property type="entry name" value="3-deoxy-D-manno-octulosonic acid transferase"/>
    <property type="match status" value="1"/>
</dbReference>
<dbReference type="AlphaFoldDB" id="A0A2J0LG69"/>
<feature type="active site" description="Proton acceptor" evidence="9">
    <location>
        <position position="60"/>
    </location>
</feature>
<dbReference type="Gene3D" id="3.40.50.2000">
    <property type="entry name" value="Glycogen Phosphorylase B"/>
    <property type="match status" value="1"/>
</dbReference>
<name>A0A2J0LG69_9BACT</name>
<dbReference type="Gene3D" id="3.40.50.11720">
    <property type="entry name" value="3-Deoxy-D-manno-octulosonic-acid transferase, N-terminal domain"/>
    <property type="match status" value="1"/>
</dbReference>
<dbReference type="GO" id="GO:0005886">
    <property type="term" value="C:plasma membrane"/>
    <property type="evidence" value="ECO:0007669"/>
    <property type="project" value="UniProtKB-SubCell"/>
</dbReference>
<proteinExistence type="inferred from homology"/>
<accession>A0A2J0LG69</accession>
<dbReference type="PANTHER" id="PTHR42755">
    <property type="entry name" value="3-DEOXY-MANNO-OCTULOSONATE CYTIDYLYLTRANSFERASE"/>
    <property type="match status" value="1"/>
</dbReference>
<keyword evidence="6 11" id="KW-0808">Transferase</keyword>
<dbReference type="Proteomes" id="UP000231267">
    <property type="component" value="Unassembled WGS sequence"/>
</dbReference>
<dbReference type="InterPro" id="IPR038107">
    <property type="entry name" value="Glycos_transf_N_sf"/>
</dbReference>
<comment type="function">
    <text evidence="11">Involved in lipopolysaccharide (LPS) biosynthesis. Catalyzes the transfer of 3-deoxy-D-manno-octulosonate (Kdo) residue(s) from CMP-Kdo to lipid IV(A), the tetraacyldisaccharide-1,4'-bisphosphate precursor of lipid A.</text>
</comment>
<dbReference type="InterPro" id="IPR007507">
    <property type="entry name" value="Glycos_transf_N"/>
</dbReference>
<keyword evidence="11" id="KW-0812">Transmembrane</keyword>
<dbReference type="GO" id="GO:0009244">
    <property type="term" value="P:lipopolysaccharide core region biosynthetic process"/>
    <property type="evidence" value="ECO:0007669"/>
    <property type="project" value="UniProtKB-UniRule"/>
</dbReference>
<evidence type="ECO:0000256" key="7">
    <source>
        <dbReference type="ARBA" id="ARBA00031445"/>
    </source>
</evidence>
<evidence type="ECO:0000256" key="9">
    <source>
        <dbReference type="PIRSR" id="PIRSR639901-1"/>
    </source>
</evidence>
<dbReference type="GO" id="GO:0043842">
    <property type="term" value="F:Kdo transferase activity"/>
    <property type="evidence" value="ECO:0007669"/>
    <property type="project" value="UniProtKB-EC"/>
</dbReference>
<reference evidence="14 15" key="1">
    <citation type="submission" date="2017-09" db="EMBL/GenBank/DDBJ databases">
        <title>Depth-based differentiation of microbial function through sediment-hosted aquifers and enrichment of novel symbionts in the deep terrestrial subsurface.</title>
        <authorList>
            <person name="Probst A.J."/>
            <person name="Ladd B."/>
            <person name="Jarett J.K."/>
            <person name="Geller-Mcgrath D.E."/>
            <person name="Sieber C.M."/>
            <person name="Emerson J.B."/>
            <person name="Anantharaman K."/>
            <person name="Thomas B.C."/>
            <person name="Malmstrom R."/>
            <person name="Stieglmeier M."/>
            <person name="Klingl A."/>
            <person name="Woyke T."/>
            <person name="Ryan C.M."/>
            <person name="Banfield J.F."/>
        </authorList>
    </citation>
    <scope>NUCLEOTIDE SEQUENCE [LARGE SCALE GENOMIC DNA]</scope>
    <source>
        <strain evidence="14">CG12_big_fil_rev_8_21_14_0_65_43_15</strain>
    </source>
</reference>
<feature type="domain" description="Glycosyl transferase family 1" evidence="12">
    <location>
        <begin position="229"/>
        <end position="383"/>
    </location>
</feature>
<comment type="catalytic activity">
    <reaction evidence="8 11">
        <text>lipid IVA (E. coli) + CMP-3-deoxy-beta-D-manno-octulosonate = alpha-Kdo-(2-&gt;6)-lipid IVA (E. coli) + CMP + H(+)</text>
        <dbReference type="Rhea" id="RHEA:28066"/>
        <dbReference type="ChEBI" id="CHEBI:15378"/>
        <dbReference type="ChEBI" id="CHEBI:58603"/>
        <dbReference type="ChEBI" id="CHEBI:60364"/>
        <dbReference type="ChEBI" id="CHEBI:60377"/>
        <dbReference type="ChEBI" id="CHEBI:85987"/>
        <dbReference type="EC" id="2.4.99.12"/>
    </reaction>
</comment>
<sequence length="408" mass="45587">MIFYDVAFIIFSILYIPFAFFKKGKRVFNLRPRFGVDLTGLKGQMDSGKNIWIHAVSVGEVMVLGPFLDKIKSELAGARIVLSVTTKTGYEIAKKNFSEKAAILYSPVDLSFVVRRFFNAIRPDILIVVETEIWPNLLAEAKKRSVPVVLINGRISHRSFKRYVMAKPLLIPTLKKIDLFCMQGAVDAARIIAIGAQKQKVEVTGNMKFDAVITVVPDQDYRIKMGLGEKDILLVAGSTHKGEEKVLLEAYESLKREFDNLRLLIAPRHVNRAGEIKKLTKNIDGVFVLNTMGHLKNIYAAADIVFIGGSLIPHGGQNPIEPAYFARPIIFGPYMFNFQSIKEALLKEKAAIIVKGAEELKEAVKSMMRDTKKAKAMGFFAKKAIDQGRGATARNFAAIKNILLRVKR</sequence>
<feature type="domain" description="3-deoxy-D-manno-octulosonic-acid transferase N-terminal" evidence="13">
    <location>
        <begin position="33"/>
        <end position="211"/>
    </location>
</feature>
<dbReference type="EC" id="2.4.99.12" evidence="3 11"/>
<evidence type="ECO:0000313" key="15">
    <source>
        <dbReference type="Proteomes" id="UP000231267"/>
    </source>
</evidence>
<evidence type="ECO:0000256" key="4">
    <source>
        <dbReference type="ARBA" id="ARBA00019077"/>
    </source>
</evidence>
<dbReference type="EMBL" id="PFGP01000026">
    <property type="protein sequence ID" value="PIW66838.1"/>
    <property type="molecule type" value="Genomic_DNA"/>
</dbReference>
<evidence type="ECO:0000256" key="3">
    <source>
        <dbReference type="ARBA" id="ARBA00012621"/>
    </source>
</evidence>
<evidence type="ECO:0000256" key="1">
    <source>
        <dbReference type="ARBA" id="ARBA00004196"/>
    </source>
</evidence>
<keyword evidence="11" id="KW-0448">Lipopolysaccharide biosynthesis</keyword>
<evidence type="ECO:0000256" key="5">
    <source>
        <dbReference type="ARBA" id="ARBA00022519"/>
    </source>
</evidence>
<comment type="similarity">
    <text evidence="11">Belongs to the glycosyltransferase group 1 family.</text>
</comment>
<evidence type="ECO:0000256" key="6">
    <source>
        <dbReference type="ARBA" id="ARBA00022679"/>
    </source>
</evidence>
<feature type="site" description="Transition state stabilizer" evidence="10">
    <location>
        <position position="130"/>
    </location>
</feature>
<dbReference type="GO" id="GO:0009245">
    <property type="term" value="P:lipid A biosynthetic process"/>
    <property type="evidence" value="ECO:0007669"/>
    <property type="project" value="TreeGrafter"/>
</dbReference>
<keyword evidence="11" id="KW-1003">Cell membrane</keyword>
<evidence type="ECO:0000256" key="10">
    <source>
        <dbReference type="PIRSR" id="PIRSR639901-2"/>
    </source>
</evidence>
<gene>
    <name evidence="14" type="ORF">COW11_01145</name>
</gene>
<dbReference type="GO" id="GO:0030313">
    <property type="term" value="C:cell envelope"/>
    <property type="evidence" value="ECO:0007669"/>
    <property type="project" value="UniProtKB-SubCell"/>
</dbReference>
<keyword evidence="11" id="KW-1133">Transmembrane helix</keyword>
<dbReference type="InterPro" id="IPR039901">
    <property type="entry name" value="Kdotransferase"/>
</dbReference>
<dbReference type="Pfam" id="PF00534">
    <property type="entry name" value="Glycos_transf_1"/>
    <property type="match status" value="1"/>
</dbReference>
<comment type="caution">
    <text evidence="14">The sequence shown here is derived from an EMBL/GenBank/DDBJ whole genome shotgun (WGS) entry which is preliminary data.</text>
</comment>
<feature type="transmembrane region" description="Helical" evidence="11">
    <location>
        <begin position="6"/>
        <end position="21"/>
    </location>
</feature>
<comment type="pathway">
    <text evidence="2 11">Bacterial outer membrane biogenesis; LPS core biosynthesis.</text>
</comment>